<evidence type="ECO:0000256" key="10">
    <source>
        <dbReference type="ARBA" id="ARBA00022812"/>
    </source>
</evidence>
<comment type="similarity">
    <text evidence="6 17">Belongs to the phlebovirus nucleocapsid protein family.</text>
</comment>
<organismHost>
    <name type="scientific">Homo sapiens</name>
    <name type="common">Human</name>
    <dbReference type="NCBI Taxonomy" id="9606"/>
</organismHost>
<evidence type="ECO:0000256" key="7">
    <source>
        <dbReference type="ARBA" id="ARBA00014389"/>
    </source>
</evidence>
<keyword evidence="12 17" id="KW-0694">RNA-binding</keyword>
<dbReference type="GO" id="GO:0044172">
    <property type="term" value="C:host cell endoplasmic reticulum-Golgi intermediate compartment"/>
    <property type="evidence" value="ECO:0007669"/>
    <property type="project" value="UniProtKB-SubCell"/>
</dbReference>
<evidence type="ECO:0000256" key="8">
    <source>
        <dbReference type="ARBA" id="ARBA00022561"/>
    </source>
</evidence>
<comment type="subcellular location">
    <subcellularLocation>
        <location evidence="1">Host Golgi apparatus</location>
    </subcellularLocation>
    <subcellularLocation>
        <location evidence="3">Host cytoplasm</location>
    </subcellularLocation>
    <subcellularLocation>
        <location evidence="5">Host endoplasmic reticulum-Golgi intermediate compartment</location>
    </subcellularLocation>
    <subcellularLocation>
        <location evidence="2">Host nucleus</location>
    </subcellularLocation>
    <subcellularLocation>
        <location evidence="4 17">Virion</location>
    </subcellularLocation>
</comment>
<evidence type="ECO:0000256" key="2">
    <source>
        <dbReference type="ARBA" id="ARBA00004147"/>
    </source>
</evidence>
<dbReference type="GO" id="GO:0019013">
    <property type="term" value="C:viral nucleocapsid"/>
    <property type="evidence" value="ECO:0007669"/>
    <property type="project" value="UniProtKB-UniRule"/>
</dbReference>
<evidence type="ECO:0000256" key="14">
    <source>
        <dbReference type="ARBA" id="ARBA00023200"/>
    </source>
</evidence>
<evidence type="ECO:0000256" key="6">
    <source>
        <dbReference type="ARBA" id="ARBA00005299"/>
    </source>
</evidence>
<dbReference type="InterPro" id="IPR009522">
    <property type="entry name" value="Capsid_Phlebovir/Tenuivir"/>
</dbReference>
<dbReference type="EMBL" id="KM042104">
    <property type="protein sequence ID" value="AIS25028.1"/>
    <property type="molecule type" value="Genomic_RNA"/>
</dbReference>
<name>A0A096ZSQ8_SFSV</name>
<reference evidence="18" key="1">
    <citation type="journal article" date="2014" name="Am. J. Trop. Med. Hyg.">
        <title>An outbreak of acute febrile illness caused by Sandfly Fever Sicilian Virus in the Afar region of Ethiopia, 2011.</title>
        <authorList>
            <person name="Woyessa A.B."/>
            <person name="Omballa V."/>
            <person name="Wang D."/>
            <person name="Lambert A."/>
            <person name="Waiboci L."/>
            <person name="Ayele W."/>
            <person name="Ahmed A."/>
            <person name="Abera N.A."/>
            <person name="Cao S."/>
            <person name="Ochieng M."/>
            <person name="Montgomery J.M."/>
            <person name="Jima D."/>
            <person name="Fields B."/>
        </authorList>
    </citation>
    <scope>NUCLEOTIDE SEQUENCE</scope>
    <source>
        <strain evidence="18">Ethiopia-2011</strain>
    </source>
</reference>
<dbReference type="PIRSF" id="PIRSF003953">
    <property type="entry name" value="N_PhelboV"/>
    <property type="match status" value="1"/>
</dbReference>
<dbReference type="Pfam" id="PF05733">
    <property type="entry name" value="Tenui_N"/>
    <property type="match status" value="1"/>
</dbReference>
<keyword evidence="8 17" id="KW-0167">Capsid protein</keyword>
<keyword evidence="9" id="KW-1048">Host nucleus</keyword>
<dbReference type="GO" id="GO:0042025">
    <property type="term" value="C:host cell nucleus"/>
    <property type="evidence" value="ECO:0007669"/>
    <property type="project" value="UniProtKB-SubCell"/>
</dbReference>
<dbReference type="GO" id="GO:0003723">
    <property type="term" value="F:RNA binding"/>
    <property type="evidence" value="ECO:0007669"/>
    <property type="project" value="UniProtKB-UniRule"/>
</dbReference>
<evidence type="ECO:0000256" key="13">
    <source>
        <dbReference type="ARBA" id="ARBA00023086"/>
    </source>
</evidence>
<evidence type="ECO:0000256" key="16">
    <source>
        <dbReference type="ARBA" id="ARBA00046628"/>
    </source>
</evidence>
<keyword evidence="15 17" id="KW-0687">Ribonucleoprotein</keyword>
<evidence type="ECO:0000256" key="5">
    <source>
        <dbReference type="ARBA" id="ARBA00004452"/>
    </source>
</evidence>
<protein>
    <recommendedName>
        <fullName evidence="7 17">Nucleoprotein</fullName>
    </recommendedName>
</protein>
<sequence>MDEYQKIAVEFGEQAIDEAVIQDWLQAFAYQGFDARTIIQNLVQLGGKNWEEDAKKMIILSLTRGNKPKKMVERMSPEGAREVKSLVAKYKIVEGRPGRNGITLSRVAAALAGWTVQAVEVVENFLPVPGSTMDRMCGQTYPRQMMHPSFAGLIDPSLDQEDFNAVLDAHKLFLLMFSKTINVSLRGAQKRDIEESFSQPMLAAINSSFIDNTQRRAFLTKFGILTSGARATAVVKKIAEVYRKLE</sequence>
<evidence type="ECO:0000256" key="11">
    <source>
        <dbReference type="ARBA" id="ARBA00022844"/>
    </source>
</evidence>
<evidence type="ECO:0000256" key="12">
    <source>
        <dbReference type="ARBA" id="ARBA00022884"/>
    </source>
</evidence>
<dbReference type="GO" id="GO:0044177">
    <property type="term" value="C:host cell Golgi apparatus"/>
    <property type="evidence" value="ECO:0007669"/>
    <property type="project" value="UniProtKB-SubCell"/>
</dbReference>
<proteinExistence type="inferred from homology"/>
<evidence type="ECO:0000256" key="1">
    <source>
        <dbReference type="ARBA" id="ARBA00004136"/>
    </source>
</evidence>
<keyword evidence="14" id="KW-1035">Host cytoplasm</keyword>
<evidence type="ECO:0000313" key="18">
    <source>
        <dbReference type="EMBL" id="AIS25028.1"/>
    </source>
</evidence>
<keyword evidence="10" id="KW-1040">Host Golgi apparatus</keyword>
<accession>A0A096ZSQ8</accession>
<organismHost>
    <name type="scientific">Phlebotomus papatasi</name>
    <name type="common">Sandfly</name>
    <dbReference type="NCBI Taxonomy" id="29031"/>
</organismHost>
<dbReference type="InterPro" id="IPR015971">
    <property type="entry name" value="Nucleocapsid_Phlebovirus"/>
</dbReference>
<evidence type="ECO:0000256" key="9">
    <source>
        <dbReference type="ARBA" id="ARBA00022562"/>
    </source>
</evidence>
<dbReference type="GO" id="GO:1990904">
    <property type="term" value="C:ribonucleoprotein complex"/>
    <property type="evidence" value="ECO:0007669"/>
    <property type="project" value="UniProtKB-KW"/>
</dbReference>
<organism evidence="18">
    <name type="scientific">Sandfly fever sicilian virus</name>
    <name type="common">SFS</name>
    <dbReference type="NCBI Taxonomy" id="28292"/>
    <lineage>
        <taxon>Viruses</taxon>
        <taxon>Riboviria</taxon>
        <taxon>Orthornavirae</taxon>
        <taxon>Negarnaviricota</taxon>
        <taxon>Polyploviricotina</taxon>
        <taxon>Bunyaviricetes</taxon>
        <taxon>Hareavirales</taxon>
        <taxon>Phenuiviridae</taxon>
        <taxon>Phlebovirus</taxon>
        <taxon>Phlebovirus siciliaense</taxon>
    </lineage>
</organism>
<evidence type="ECO:0000256" key="4">
    <source>
        <dbReference type="ARBA" id="ARBA00004328"/>
    </source>
</evidence>
<evidence type="ECO:0000256" key="17">
    <source>
        <dbReference type="PIRNR" id="PIRNR003953"/>
    </source>
</evidence>
<comment type="subunit">
    <text evidence="16">Homodimer. Homohexamer; ring-shaped, necessary to form the nucleocapsid. Homopentamers; opened pentamers in solution. Binds to viral genomic RNA. Interacts with glycoprotein Gn; this interaction allows packaging of nucleocapsids into virions.</text>
</comment>
<evidence type="ECO:0000256" key="15">
    <source>
        <dbReference type="ARBA" id="ARBA00023274"/>
    </source>
</evidence>
<keyword evidence="13 17" id="KW-0543">Viral nucleoprotein</keyword>
<evidence type="ECO:0000256" key="3">
    <source>
        <dbReference type="ARBA" id="ARBA00004192"/>
    </source>
</evidence>
<keyword evidence="11 17" id="KW-0946">Virion</keyword>